<reference evidence="1 2" key="1">
    <citation type="journal article" date="2020" name="ISME J.">
        <title>Comparative genomics reveals insights into cyanobacterial evolution and habitat adaptation.</title>
        <authorList>
            <person name="Chen M.Y."/>
            <person name="Teng W.K."/>
            <person name="Zhao L."/>
            <person name="Hu C.X."/>
            <person name="Zhou Y.K."/>
            <person name="Han B.P."/>
            <person name="Song L.R."/>
            <person name="Shu W.S."/>
        </authorList>
    </citation>
    <scope>NUCLEOTIDE SEQUENCE [LARGE SCALE GENOMIC DNA]</scope>
    <source>
        <strain evidence="1 2">FACHB-248</strain>
    </source>
</reference>
<gene>
    <name evidence="1" type="ORF">H6G81_34400</name>
</gene>
<proteinExistence type="predicted"/>
<dbReference type="EMBL" id="JACJTA010000158">
    <property type="protein sequence ID" value="MBD2609447.1"/>
    <property type="molecule type" value="Genomic_DNA"/>
</dbReference>
<dbReference type="RefSeq" id="WP_029637036.1">
    <property type="nucleotide sequence ID" value="NZ_JACJTA010000158.1"/>
</dbReference>
<accession>A0ABR8H275</accession>
<name>A0ABR8H275_9CYAN</name>
<evidence type="ECO:0000313" key="2">
    <source>
        <dbReference type="Proteomes" id="UP000660380"/>
    </source>
</evidence>
<dbReference type="Proteomes" id="UP000660380">
    <property type="component" value="Unassembled WGS sequence"/>
</dbReference>
<keyword evidence="2" id="KW-1185">Reference proteome</keyword>
<protein>
    <submittedName>
        <fullName evidence="1">Uncharacterized protein</fullName>
    </submittedName>
</protein>
<sequence>MAEPTLVQVFGAGATQTATTITIAKADLPGLTASATNRAEALIAGILLKAKAALLKTTFDAELDQSVYIESGYPTFTFRGDNNDSYRVDQLTVNFAKIDTSAVIDPDDY</sequence>
<comment type="caution">
    <text evidence="1">The sequence shown here is derived from an EMBL/GenBank/DDBJ whole genome shotgun (WGS) entry which is preliminary data.</text>
</comment>
<organism evidence="1 2">
    <name type="scientific">Scytonema hofmannii FACHB-248</name>
    <dbReference type="NCBI Taxonomy" id="1842502"/>
    <lineage>
        <taxon>Bacteria</taxon>
        <taxon>Bacillati</taxon>
        <taxon>Cyanobacteriota</taxon>
        <taxon>Cyanophyceae</taxon>
        <taxon>Nostocales</taxon>
        <taxon>Scytonemataceae</taxon>
        <taxon>Scytonema</taxon>
    </lineage>
</organism>
<evidence type="ECO:0000313" key="1">
    <source>
        <dbReference type="EMBL" id="MBD2609447.1"/>
    </source>
</evidence>